<dbReference type="Proteomes" id="UP000429181">
    <property type="component" value="Unassembled WGS sequence"/>
</dbReference>
<accession>A0A4W2HS08</accession>
<dbReference type="InterPro" id="IPR046357">
    <property type="entry name" value="PPIase_dom_sf"/>
</dbReference>
<evidence type="ECO:0000256" key="4">
    <source>
        <dbReference type="ARBA" id="ARBA00023235"/>
    </source>
</evidence>
<organism evidence="8 9">
    <name type="scientific">Bos indicus x Bos taurus</name>
    <name type="common">Hybrid cattle</name>
    <dbReference type="NCBI Taxonomy" id="30522"/>
    <lineage>
        <taxon>Eukaryota</taxon>
        <taxon>Metazoa</taxon>
        <taxon>Chordata</taxon>
        <taxon>Craniata</taxon>
        <taxon>Vertebrata</taxon>
        <taxon>Euteleostomi</taxon>
        <taxon>Mammalia</taxon>
        <taxon>Eutheria</taxon>
        <taxon>Laurasiatheria</taxon>
        <taxon>Artiodactyla</taxon>
        <taxon>Ruminantia</taxon>
        <taxon>Pecora</taxon>
        <taxon>Bovidae</taxon>
        <taxon>Bovinae</taxon>
        <taxon>Bos</taxon>
    </lineage>
</organism>
<evidence type="ECO:0000313" key="8">
    <source>
        <dbReference type="Ensembl" id="ENSBIXP00005034212.1"/>
    </source>
</evidence>
<dbReference type="AlphaFoldDB" id="A0A4W2HS08"/>
<evidence type="ECO:0000256" key="3">
    <source>
        <dbReference type="ARBA" id="ARBA00023110"/>
    </source>
</evidence>
<dbReference type="InterPro" id="IPR001179">
    <property type="entry name" value="PPIase_FKBP_dom"/>
</dbReference>
<keyword evidence="3 6" id="KW-0697">Rotamase</keyword>
<reference evidence="8" key="2">
    <citation type="submission" date="2025-08" db="UniProtKB">
        <authorList>
            <consortium name="Ensembl"/>
        </authorList>
    </citation>
    <scope>IDENTIFICATION</scope>
</reference>
<evidence type="ECO:0000256" key="5">
    <source>
        <dbReference type="ARBA" id="ARBA00038106"/>
    </source>
</evidence>
<comment type="similarity">
    <text evidence="5">Belongs to the FKBP-type PPIase family. FKBP1 subfamily.</text>
</comment>
<dbReference type="SUPFAM" id="SSF54534">
    <property type="entry name" value="FKBP-like"/>
    <property type="match status" value="1"/>
</dbReference>
<protein>
    <recommendedName>
        <fullName evidence="2 6">peptidylprolyl isomerase</fullName>
        <ecNumber evidence="2 6">5.2.1.8</ecNumber>
    </recommendedName>
</protein>
<dbReference type="Pfam" id="PF00254">
    <property type="entry name" value="FKBP_C"/>
    <property type="match status" value="1"/>
</dbReference>
<dbReference type="GO" id="GO:0003755">
    <property type="term" value="F:peptidyl-prolyl cis-trans isomerase activity"/>
    <property type="evidence" value="ECO:0007669"/>
    <property type="project" value="UniProtKB-KW"/>
</dbReference>
<evidence type="ECO:0000256" key="2">
    <source>
        <dbReference type="ARBA" id="ARBA00013194"/>
    </source>
</evidence>
<name>A0A4W2HS08_BOBOX</name>
<dbReference type="PANTHER" id="PTHR10516">
    <property type="entry name" value="PEPTIDYL-PROLYL CIS-TRANS ISOMERASE"/>
    <property type="match status" value="1"/>
</dbReference>
<comment type="catalytic activity">
    <reaction evidence="1 6">
        <text>[protein]-peptidylproline (omega=180) = [protein]-peptidylproline (omega=0)</text>
        <dbReference type="Rhea" id="RHEA:16237"/>
        <dbReference type="Rhea" id="RHEA-COMP:10747"/>
        <dbReference type="Rhea" id="RHEA-COMP:10748"/>
        <dbReference type="ChEBI" id="CHEBI:83833"/>
        <dbReference type="ChEBI" id="CHEBI:83834"/>
        <dbReference type="EC" id="5.2.1.8"/>
    </reaction>
</comment>
<dbReference type="InterPro" id="IPR050689">
    <property type="entry name" value="FKBP-type_PPIase"/>
</dbReference>
<evidence type="ECO:0000259" key="7">
    <source>
        <dbReference type="PROSITE" id="PS50059"/>
    </source>
</evidence>
<sequence length="125" mass="14089">MGIQPPLFTISPRDGHIFPKPGQTCFVLCKEEVIPGWEEGILQMNVDQRAKLTVFPDHAYGATGYYASCHKIPLLSKTGMTGMTSSLSSPFLDMPWKDLAPLDVHKCVWSFLMFHYHLCINTFPD</sequence>
<evidence type="ECO:0000256" key="6">
    <source>
        <dbReference type="PROSITE-ProRule" id="PRU00277"/>
    </source>
</evidence>
<keyword evidence="4 6" id="KW-0413">Isomerase</keyword>
<feature type="domain" description="PPIase FKBP-type" evidence="7">
    <location>
        <begin position="14"/>
        <end position="73"/>
    </location>
</feature>
<dbReference type="EC" id="5.2.1.8" evidence="2 6"/>
<dbReference type="PANTHER" id="PTHR10516:SF301">
    <property type="entry name" value="PEPTIDYL-PROLYL CIS-TRANS ISOMERASE FKBP1A-RELATED"/>
    <property type="match status" value="1"/>
</dbReference>
<evidence type="ECO:0000313" key="9">
    <source>
        <dbReference type="Proteomes" id="UP000429181"/>
    </source>
</evidence>
<dbReference type="Gene3D" id="3.10.50.40">
    <property type="match status" value="1"/>
</dbReference>
<proteinExistence type="inferred from homology"/>
<evidence type="ECO:0000256" key="1">
    <source>
        <dbReference type="ARBA" id="ARBA00000971"/>
    </source>
</evidence>
<reference evidence="9" key="1">
    <citation type="submission" date="2018-11" db="EMBL/GenBank/DDBJ databases">
        <title>Haplotype-resolved cattle genomes.</title>
        <authorList>
            <person name="Low W.Y."/>
            <person name="Tearle R."/>
            <person name="Bickhart D.M."/>
            <person name="Rosen B.D."/>
            <person name="Koren S."/>
            <person name="Rhie A."/>
            <person name="Hiendleder S."/>
            <person name="Phillippy A.M."/>
            <person name="Smith T.P.L."/>
            <person name="Williams J.L."/>
        </authorList>
    </citation>
    <scope>NUCLEOTIDE SEQUENCE [LARGE SCALE GENOMIC DNA]</scope>
</reference>
<dbReference type="GO" id="GO:0033017">
    <property type="term" value="C:sarcoplasmic reticulum membrane"/>
    <property type="evidence" value="ECO:0007669"/>
    <property type="project" value="TreeGrafter"/>
</dbReference>
<dbReference type="Ensembl" id="ENSBIXT00005018857.1">
    <property type="protein sequence ID" value="ENSBIXP00005034212.1"/>
    <property type="gene ID" value="ENSBIXG00005015070.1"/>
</dbReference>
<dbReference type="PROSITE" id="PS50059">
    <property type="entry name" value="FKBP_PPIASE"/>
    <property type="match status" value="1"/>
</dbReference>